<evidence type="ECO:0000313" key="2">
    <source>
        <dbReference type="Proteomes" id="UP000492821"/>
    </source>
</evidence>
<dbReference type="AlphaFoldDB" id="A0A7E4WB36"/>
<feature type="transmembrane region" description="Helical" evidence="1">
    <location>
        <begin position="20"/>
        <end position="44"/>
    </location>
</feature>
<name>A0A7E4WB36_PANRE</name>
<keyword evidence="1" id="KW-0812">Transmembrane</keyword>
<evidence type="ECO:0000313" key="3">
    <source>
        <dbReference type="WBParaSite" id="Pan_g9126.t1"/>
    </source>
</evidence>
<keyword evidence="1" id="KW-1133">Transmembrane helix</keyword>
<reference evidence="2" key="1">
    <citation type="journal article" date="2013" name="Genetics">
        <title>The draft genome and transcriptome of Panagrellus redivivus are shaped by the harsh demands of a free-living lifestyle.</title>
        <authorList>
            <person name="Srinivasan J."/>
            <person name="Dillman A.R."/>
            <person name="Macchietto M.G."/>
            <person name="Heikkinen L."/>
            <person name="Lakso M."/>
            <person name="Fracchia K.M."/>
            <person name="Antoshechkin I."/>
            <person name="Mortazavi A."/>
            <person name="Wong G."/>
            <person name="Sternberg P.W."/>
        </authorList>
    </citation>
    <scope>NUCLEOTIDE SEQUENCE [LARGE SCALE GENOMIC DNA]</scope>
    <source>
        <strain evidence="2">MT8872</strain>
    </source>
</reference>
<accession>A0A7E4WB36</accession>
<feature type="transmembrane region" description="Helical" evidence="1">
    <location>
        <begin position="171"/>
        <end position="197"/>
    </location>
</feature>
<dbReference type="Proteomes" id="UP000492821">
    <property type="component" value="Unassembled WGS sequence"/>
</dbReference>
<reference evidence="3" key="2">
    <citation type="submission" date="2020-10" db="UniProtKB">
        <authorList>
            <consortium name="WormBaseParasite"/>
        </authorList>
    </citation>
    <scope>IDENTIFICATION</scope>
</reference>
<sequence>MPYTAAFMGGIFRDVMTYEAAITCACLFLCLYINVITSIFNSLINRFVFMFRPHWRKYVENKYTISAIVVMHLSSYAGVTFLFVTTSSSYAETRQIATIETETALIEFMKYPSFVYVPSRNERTKTVIIVYFFIVLTIATILFIAIVVFLKNIRDLKETEIVSKTMRSLVISTLVQAFLCVLFVFTPVAFLLCTLAFNISNSANSLNILLTMLSFHGTVDNLCILYFVAPYRRYCLSLICCRPGKRSNTIEIYETVWFGHTFDL</sequence>
<feature type="transmembrane region" description="Helical" evidence="1">
    <location>
        <begin position="65"/>
        <end position="84"/>
    </location>
</feature>
<dbReference type="Pfam" id="PF10318">
    <property type="entry name" value="7TM_GPCR_Srh"/>
    <property type="match status" value="1"/>
</dbReference>
<dbReference type="SUPFAM" id="SSF81321">
    <property type="entry name" value="Family A G protein-coupled receptor-like"/>
    <property type="match status" value="1"/>
</dbReference>
<feature type="transmembrane region" description="Helical" evidence="1">
    <location>
        <begin position="128"/>
        <end position="150"/>
    </location>
</feature>
<protein>
    <submittedName>
        <fullName evidence="3">G_PROTEIN_RECEP_F1_2 domain-containing protein</fullName>
    </submittedName>
</protein>
<organism evidence="2 3">
    <name type="scientific">Panagrellus redivivus</name>
    <name type="common">Microworm</name>
    <dbReference type="NCBI Taxonomy" id="6233"/>
    <lineage>
        <taxon>Eukaryota</taxon>
        <taxon>Metazoa</taxon>
        <taxon>Ecdysozoa</taxon>
        <taxon>Nematoda</taxon>
        <taxon>Chromadorea</taxon>
        <taxon>Rhabditida</taxon>
        <taxon>Tylenchina</taxon>
        <taxon>Panagrolaimomorpha</taxon>
        <taxon>Panagrolaimoidea</taxon>
        <taxon>Panagrolaimidae</taxon>
        <taxon>Panagrellus</taxon>
    </lineage>
</organism>
<evidence type="ECO:0000256" key="1">
    <source>
        <dbReference type="SAM" id="Phobius"/>
    </source>
</evidence>
<feature type="transmembrane region" description="Helical" evidence="1">
    <location>
        <begin position="209"/>
        <end position="229"/>
    </location>
</feature>
<keyword evidence="1" id="KW-0472">Membrane</keyword>
<dbReference type="InterPro" id="IPR019422">
    <property type="entry name" value="7TM_GPCR_serpentine_rcpt_Srh"/>
</dbReference>
<keyword evidence="2" id="KW-1185">Reference proteome</keyword>
<dbReference type="WBParaSite" id="Pan_g9126.t1">
    <property type="protein sequence ID" value="Pan_g9126.t1"/>
    <property type="gene ID" value="Pan_g9126"/>
</dbReference>
<proteinExistence type="predicted"/>